<dbReference type="Pfam" id="PF07685">
    <property type="entry name" value="GATase_3"/>
    <property type="match status" value="1"/>
</dbReference>
<evidence type="ECO:0000313" key="13">
    <source>
        <dbReference type="EMBL" id="MDR6334269.1"/>
    </source>
</evidence>
<dbReference type="NCBIfam" id="TIGR00379">
    <property type="entry name" value="cobB"/>
    <property type="match status" value="1"/>
</dbReference>
<keyword evidence="6 9" id="KW-0067">ATP-binding</keyword>
<comment type="cofactor">
    <cofactor evidence="1 9">
        <name>Mg(2+)</name>
        <dbReference type="ChEBI" id="CHEBI:18420"/>
    </cofactor>
</comment>
<dbReference type="Gene3D" id="3.40.50.880">
    <property type="match status" value="1"/>
</dbReference>
<dbReference type="AlphaFoldDB" id="A0A9W6CPG7"/>
<keyword evidence="3 9" id="KW-0169">Cobalamin biosynthesis</keyword>
<comment type="caution">
    <text evidence="12">The sequence shown here is derived from an EMBL/GenBank/DDBJ whole genome shotgun (WGS) entry which is preliminary data.</text>
</comment>
<dbReference type="HAMAP" id="MF_00027">
    <property type="entry name" value="CobB_CbiA"/>
    <property type="match status" value="1"/>
</dbReference>
<dbReference type="InterPro" id="IPR004484">
    <property type="entry name" value="CbiA/CobB_synth"/>
</dbReference>
<dbReference type="PANTHER" id="PTHR43873">
    <property type="entry name" value="COBYRINATE A,C-DIAMIDE SYNTHASE"/>
    <property type="match status" value="1"/>
</dbReference>
<dbReference type="GO" id="GO:0043802">
    <property type="term" value="F:hydrogenobyrinic acid a,c-diamide synthase (glutamine-hydrolysing) activity"/>
    <property type="evidence" value="ECO:0007669"/>
    <property type="project" value="UniProtKB-UniRule"/>
</dbReference>
<dbReference type="InterPro" id="IPR027417">
    <property type="entry name" value="P-loop_NTPase"/>
</dbReference>
<reference evidence="12" key="1">
    <citation type="submission" date="2022-12" db="EMBL/GenBank/DDBJ databases">
        <title>Reference genome sequencing for broad-spectrum identification of bacterial and archaeal isolates by mass spectrometry.</title>
        <authorList>
            <person name="Sekiguchi Y."/>
            <person name="Tourlousse D.M."/>
        </authorList>
    </citation>
    <scope>NUCLEOTIDE SEQUENCE</scope>
    <source>
        <strain evidence="12">301</strain>
    </source>
</reference>
<dbReference type="EMBL" id="BSDO01000003">
    <property type="protein sequence ID" value="GLI22989.1"/>
    <property type="molecule type" value="Genomic_DNA"/>
</dbReference>
<dbReference type="NCBIfam" id="NF002204">
    <property type="entry name" value="PRK01077.1"/>
    <property type="match status" value="1"/>
</dbReference>
<feature type="domain" description="CobB/CobQ-like glutamine amidotransferase" evidence="11">
    <location>
        <begin position="253"/>
        <end position="442"/>
    </location>
</feature>
<dbReference type="GeneID" id="95763444"/>
<evidence type="ECO:0000256" key="1">
    <source>
        <dbReference type="ARBA" id="ARBA00001946"/>
    </source>
</evidence>
<dbReference type="PANTHER" id="PTHR43873:SF1">
    <property type="entry name" value="COBYRINATE A,C-DIAMIDE SYNTHASE"/>
    <property type="match status" value="1"/>
</dbReference>
<evidence type="ECO:0000256" key="3">
    <source>
        <dbReference type="ARBA" id="ARBA00022573"/>
    </source>
</evidence>
<reference evidence="13 15" key="2">
    <citation type="submission" date="2023-07" db="EMBL/GenBank/DDBJ databases">
        <title>Genomic Encyclopedia of Type Strains, Phase IV (KMG-IV): sequencing the most valuable type-strain genomes for metagenomic binning, comparative biology and taxonomic classification.</title>
        <authorList>
            <person name="Goeker M."/>
        </authorList>
    </citation>
    <scope>NUCLEOTIDE SEQUENCE [LARGE SCALE GENOMIC DNA]</scope>
    <source>
        <strain evidence="13 15">DSM 338</strain>
    </source>
</reference>
<feature type="active site" description="Nucleophile" evidence="9">
    <location>
        <position position="336"/>
    </location>
</feature>
<dbReference type="SUPFAM" id="SSF52317">
    <property type="entry name" value="Class I glutamine amidotransferase-like"/>
    <property type="match status" value="1"/>
</dbReference>
<comment type="catalytic activity">
    <reaction evidence="9">
        <text>hydrogenobyrinate + 2 L-glutamine + 2 ATP + 2 H2O = hydrogenobyrinate a,c-diamide + 2 L-glutamate + 2 ADP + 2 phosphate + 2 H(+)</text>
        <dbReference type="Rhea" id="RHEA:12544"/>
        <dbReference type="ChEBI" id="CHEBI:15377"/>
        <dbReference type="ChEBI" id="CHEBI:15378"/>
        <dbReference type="ChEBI" id="CHEBI:29985"/>
        <dbReference type="ChEBI" id="CHEBI:30616"/>
        <dbReference type="ChEBI" id="CHEBI:43474"/>
        <dbReference type="ChEBI" id="CHEBI:58359"/>
        <dbReference type="ChEBI" id="CHEBI:77873"/>
        <dbReference type="ChEBI" id="CHEBI:77874"/>
        <dbReference type="ChEBI" id="CHEBI:456216"/>
        <dbReference type="EC" id="6.3.5.9"/>
    </reaction>
</comment>
<feature type="site" description="Increases nucleophilicity of active site Cys" evidence="9">
    <location>
        <position position="439"/>
    </location>
</feature>
<keyword evidence="4 9" id="KW-0436">Ligase</keyword>
<keyword evidence="7 9" id="KW-0460">Magnesium</keyword>
<evidence type="ECO:0000256" key="6">
    <source>
        <dbReference type="ARBA" id="ARBA00022840"/>
    </source>
</evidence>
<dbReference type="GO" id="GO:0005524">
    <property type="term" value="F:ATP binding"/>
    <property type="evidence" value="ECO:0007669"/>
    <property type="project" value="UniProtKB-UniRule"/>
</dbReference>
<evidence type="ECO:0000313" key="15">
    <source>
        <dbReference type="Proteomes" id="UP001245370"/>
    </source>
</evidence>
<keyword evidence="5 9" id="KW-0547">Nucleotide-binding</keyword>
<evidence type="ECO:0000256" key="5">
    <source>
        <dbReference type="ARBA" id="ARBA00022741"/>
    </source>
</evidence>
<comment type="function">
    <text evidence="9">Catalyzes the ATP-dependent amidation of the two carboxylate groups at positions a and c of hydrogenobyrinate, using either L-glutamine or ammonia as the nitrogen source.</text>
</comment>
<evidence type="ECO:0000313" key="12">
    <source>
        <dbReference type="EMBL" id="GLI22989.1"/>
    </source>
</evidence>
<evidence type="ECO:0000259" key="10">
    <source>
        <dbReference type="Pfam" id="PF01656"/>
    </source>
</evidence>
<dbReference type="CDD" id="cd05388">
    <property type="entry name" value="CobB_N"/>
    <property type="match status" value="1"/>
</dbReference>
<dbReference type="Proteomes" id="UP001245370">
    <property type="component" value="Unassembled WGS sequence"/>
</dbReference>
<keyword evidence="8 9" id="KW-0315">Glutamine amidotransferase</keyword>
<dbReference type="GO" id="GO:0042242">
    <property type="term" value="F:cobyrinic acid a,c-diamide synthase activity"/>
    <property type="evidence" value="ECO:0007669"/>
    <property type="project" value="InterPro"/>
</dbReference>
<evidence type="ECO:0000256" key="2">
    <source>
        <dbReference type="ARBA" id="ARBA00006205"/>
    </source>
</evidence>
<dbReference type="GO" id="GO:0009236">
    <property type="term" value="P:cobalamin biosynthetic process"/>
    <property type="evidence" value="ECO:0007669"/>
    <property type="project" value="UniProtKB-UniRule"/>
</dbReference>
<dbReference type="InterPro" id="IPR002586">
    <property type="entry name" value="CobQ/CobB/MinD/ParA_Nub-bd_dom"/>
</dbReference>
<dbReference type="Pfam" id="PF01656">
    <property type="entry name" value="CbiA"/>
    <property type="match status" value="1"/>
</dbReference>
<name>A0A9W6CPG7_XANFL</name>
<protein>
    <recommendedName>
        <fullName evidence="9">Hydrogenobyrinate a,c-diamide synthase</fullName>
        <ecNumber evidence="9">6.3.5.9</ecNumber>
    </recommendedName>
    <alternativeName>
        <fullName evidence="9">Hydrogenobyrinic acid a,c-diamide synthase</fullName>
    </alternativeName>
</protein>
<dbReference type="EMBL" id="JAVDPY010000004">
    <property type="protein sequence ID" value="MDR6334269.1"/>
    <property type="molecule type" value="Genomic_DNA"/>
</dbReference>
<comment type="pathway">
    <text evidence="9">Cofactor biosynthesis; adenosylcobalamin biosynthesis; cob(II)yrinate a,c-diamide from precorrin-2 (aerobic route): step 9/10.</text>
</comment>
<dbReference type="RefSeq" id="WP_281807893.1">
    <property type="nucleotide sequence ID" value="NZ_BSDO01000003.1"/>
</dbReference>
<accession>A0A9W6CPG7</accession>
<dbReference type="Proteomes" id="UP001144397">
    <property type="component" value="Unassembled WGS sequence"/>
</dbReference>
<evidence type="ECO:0000256" key="7">
    <source>
        <dbReference type="ARBA" id="ARBA00022842"/>
    </source>
</evidence>
<dbReference type="InterPro" id="IPR029062">
    <property type="entry name" value="Class_I_gatase-like"/>
</dbReference>
<comment type="miscellaneous">
    <text evidence="9">The a and c carboxylates of hydrogenobyrinate are activated for nucleophilic attack via formation of a phosphorylated intermediate by ATP. CobB catalyzes first the amidation of the c-carboxylate, and then that of the a-carboxylate.</text>
</comment>
<proteinExistence type="inferred from homology"/>
<dbReference type="Gene3D" id="3.40.50.300">
    <property type="entry name" value="P-loop containing nucleotide triphosphate hydrolases"/>
    <property type="match status" value="1"/>
</dbReference>
<evidence type="ECO:0000259" key="11">
    <source>
        <dbReference type="Pfam" id="PF07685"/>
    </source>
</evidence>
<comment type="similarity">
    <text evidence="9">Belongs to the CobB/CbiA family.</text>
</comment>
<evidence type="ECO:0000256" key="9">
    <source>
        <dbReference type="HAMAP-Rule" id="MF_00027"/>
    </source>
</evidence>
<comment type="similarity">
    <text evidence="2">Belongs to the CobB/CobQ family. CobQ subfamily.</text>
</comment>
<feature type="domain" description="CobQ/CobB/MinD/ParA nucleotide binding" evidence="10">
    <location>
        <begin position="9"/>
        <end position="194"/>
    </location>
</feature>
<sequence length="444" mass="45686">MSDTPRGLLVAAPRSGSGKTTVTLAVLAALRRRGRVVRAIKSGPDYIDPAFHAAATGRPGLNLDSWAMPPALLDHLAALAGEGAEIVIGEGAMGLFDGVAVEKGRTGAGADVAARLGLPVLLVLDVSGQSQTAAAVLRGFIGHDPAVRIAGVVLNKLGSERHERMIREAVAPLGVPVLGTVPRTADIVLPERHLGLVQAGETDDLPARLAALADLAEAHLDLDGIIAAAAPLQAGAGEGRGNNTALLPPPGQRIALAQDAAFGFVYAHMLAGWRGQGAEIVPFSPLADEAPDASCDALWLPGGYPELHAGQLAAAERFRASVHAFAAAGKPVHGECGGYMALGAGLVDAEGVRHAMLGLLELETSFAKRRMNLGYRQARLMAPSPLGPEGSFVRGHEFHYATVLSRGADQPLADLSDAEGRPLGPAGSRRGSVTGSFFHAIARG</sequence>
<organism evidence="12 14">
    <name type="scientific">Xanthobacter flavus</name>
    <dbReference type="NCBI Taxonomy" id="281"/>
    <lineage>
        <taxon>Bacteria</taxon>
        <taxon>Pseudomonadati</taxon>
        <taxon>Pseudomonadota</taxon>
        <taxon>Alphaproteobacteria</taxon>
        <taxon>Hyphomicrobiales</taxon>
        <taxon>Xanthobacteraceae</taxon>
        <taxon>Xanthobacter</taxon>
    </lineage>
</organism>
<dbReference type="EC" id="6.3.5.9" evidence="9"/>
<comment type="domain">
    <text evidence="9">Comprises of two domains. The C-terminal domain contains the binding site for glutamine and catalyzes the hydrolysis of this substrate to glutamate and ammonia. The N-terminal domain is anticipated to bind ATP and hydrogenobyrinate and catalyzes the ultimate synthesis of the diamide product. The ammonia produced via the glutaminase domain is probably translocated to the adjacent domain via a molecular tunnel, where it reacts with an activated intermediate.</text>
</comment>
<keyword evidence="15" id="KW-1185">Reference proteome</keyword>
<gene>
    <name evidence="9 12" type="primary">cobB</name>
    <name evidence="13" type="ORF">GGQ86_002745</name>
    <name evidence="12" type="ORF">XFLAVUS301_26630</name>
</gene>
<dbReference type="InterPro" id="IPR011698">
    <property type="entry name" value="GATase_3"/>
</dbReference>
<evidence type="ECO:0000256" key="4">
    <source>
        <dbReference type="ARBA" id="ARBA00022598"/>
    </source>
</evidence>
<evidence type="ECO:0000313" key="14">
    <source>
        <dbReference type="Proteomes" id="UP001144397"/>
    </source>
</evidence>
<dbReference type="PROSITE" id="PS51274">
    <property type="entry name" value="GATASE_COBBQ"/>
    <property type="match status" value="1"/>
</dbReference>
<dbReference type="SUPFAM" id="SSF52540">
    <property type="entry name" value="P-loop containing nucleoside triphosphate hydrolases"/>
    <property type="match status" value="1"/>
</dbReference>
<evidence type="ECO:0000256" key="8">
    <source>
        <dbReference type="ARBA" id="ARBA00022962"/>
    </source>
</evidence>